<proteinExistence type="predicted"/>
<organism evidence="1">
    <name type="scientific">Podoviridae sp. ct8Lf7</name>
    <dbReference type="NCBI Taxonomy" id="2827723"/>
    <lineage>
        <taxon>Viruses</taxon>
        <taxon>Duplodnaviria</taxon>
        <taxon>Heunggongvirae</taxon>
        <taxon>Uroviricota</taxon>
        <taxon>Caudoviricetes</taxon>
    </lineage>
</organism>
<evidence type="ECO:0000313" key="1">
    <source>
        <dbReference type="EMBL" id="DAF44559.1"/>
    </source>
</evidence>
<protein>
    <submittedName>
        <fullName evidence="1">Ubiquitin-like oligomerization domain protein</fullName>
    </submittedName>
</protein>
<accession>A0A8S5S1G4</accession>
<name>A0A8S5S1G4_9CAUD</name>
<sequence>MDDNSVYNAISDRIDMKEIDSYRIVPKSLLVNDL</sequence>
<reference evidence="1" key="1">
    <citation type="journal article" date="2021" name="Proc. Natl. Acad. Sci. U.S.A.">
        <title>A Catalog of Tens of Thousands of Viruses from Human Metagenomes Reveals Hidden Associations with Chronic Diseases.</title>
        <authorList>
            <person name="Tisza M.J."/>
            <person name="Buck C.B."/>
        </authorList>
    </citation>
    <scope>NUCLEOTIDE SEQUENCE</scope>
    <source>
        <strain evidence="1">Ct8Lf7</strain>
    </source>
</reference>
<dbReference type="EMBL" id="BK032511">
    <property type="protein sequence ID" value="DAF44559.1"/>
    <property type="molecule type" value="Genomic_DNA"/>
</dbReference>